<sequence>MSPLGNRPFLKMNGLGNAIVVVDLRGTDITVTAEEARAVAAVIPYDQMMVLHDGDGIDAFMRIYNLDGSEVSSCGNGTRCVAWYLMRETGQNETLLATSSGPLVATRGTAPDSFSVDMGRPRFGWQDIPLAHDAGDSRAIDLSYPEGTPILSAPSVVNVGNPHAVFWVDDISAHDLATIGPALEHHPLFPERANISLAHVTGADTITLKVWERGAGLTLACGTAACAAAVAAARKGLTDRSVTVTLPGGPLRIDWQADDHILMTGPAELEYEGRFDPAIFADVAA</sequence>
<feature type="binding site" evidence="9">
    <location>
        <position position="47"/>
    </location>
    <ligand>
        <name>substrate</name>
    </ligand>
</feature>
<evidence type="ECO:0000256" key="7">
    <source>
        <dbReference type="ARBA" id="ARBA00023235"/>
    </source>
</evidence>
<keyword evidence="4 9" id="KW-0963">Cytoplasm</keyword>
<evidence type="ECO:0000256" key="1">
    <source>
        <dbReference type="ARBA" id="ARBA00005196"/>
    </source>
</evidence>
<dbReference type="Proteomes" id="UP000602745">
    <property type="component" value="Unassembled WGS sequence"/>
</dbReference>
<keyword evidence="5 9" id="KW-0028">Amino-acid biosynthesis</keyword>
<dbReference type="AlphaFoldDB" id="A0A8J2VJU5"/>
<dbReference type="SUPFAM" id="SSF54506">
    <property type="entry name" value="Diaminopimelate epimerase-like"/>
    <property type="match status" value="2"/>
</dbReference>
<gene>
    <name evidence="9 11" type="primary">dapF</name>
    <name evidence="11" type="ORF">GCM10007276_00660</name>
</gene>
<dbReference type="InterPro" id="IPR018510">
    <property type="entry name" value="DAP_epimerase_AS"/>
</dbReference>
<dbReference type="Pfam" id="PF01678">
    <property type="entry name" value="DAP_epimerase"/>
    <property type="match status" value="2"/>
</dbReference>
<evidence type="ECO:0000256" key="3">
    <source>
        <dbReference type="ARBA" id="ARBA00013080"/>
    </source>
</evidence>
<dbReference type="PANTHER" id="PTHR31689">
    <property type="entry name" value="DIAMINOPIMELATE EPIMERASE, CHLOROPLASTIC"/>
    <property type="match status" value="1"/>
</dbReference>
<evidence type="ECO:0000256" key="10">
    <source>
        <dbReference type="PROSITE-ProRule" id="PRU10125"/>
    </source>
</evidence>
<keyword evidence="12" id="KW-1185">Reference proteome</keyword>
<evidence type="ECO:0000256" key="4">
    <source>
        <dbReference type="ARBA" id="ARBA00022490"/>
    </source>
</evidence>
<dbReference type="NCBIfam" id="TIGR00652">
    <property type="entry name" value="DapF"/>
    <property type="match status" value="1"/>
</dbReference>
<reference evidence="11" key="2">
    <citation type="submission" date="2020-09" db="EMBL/GenBank/DDBJ databases">
        <authorList>
            <person name="Sun Q."/>
            <person name="Sedlacek I."/>
        </authorList>
    </citation>
    <scope>NUCLEOTIDE SEQUENCE</scope>
    <source>
        <strain evidence="11">CCM 7684</strain>
    </source>
</reference>
<evidence type="ECO:0000256" key="5">
    <source>
        <dbReference type="ARBA" id="ARBA00022605"/>
    </source>
</evidence>
<feature type="active site" description="Proton donor" evidence="9">
    <location>
        <position position="74"/>
    </location>
</feature>
<evidence type="ECO:0000313" key="11">
    <source>
        <dbReference type="EMBL" id="GGE27327.1"/>
    </source>
</evidence>
<keyword evidence="6 9" id="KW-0457">Lysine biosynthesis</keyword>
<feature type="binding site" evidence="9">
    <location>
        <begin position="75"/>
        <end position="76"/>
    </location>
    <ligand>
        <name>substrate</name>
    </ligand>
</feature>
<comment type="catalytic activity">
    <reaction evidence="8 9">
        <text>(2S,6S)-2,6-diaminopimelate = meso-2,6-diaminopimelate</text>
        <dbReference type="Rhea" id="RHEA:15393"/>
        <dbReference type="ChEBI" id="CHEBI:57609"/>
        <dbReference type="ChEBI" id="CHEBI:57791"/>
        <dbReference type="EC" id="5.1.1.7"/>
    </reaction>
</comment>
<dbReference type="GO" id="GO:0009089">
    <property type="term" value="P:lysine biosynthetic process via diaminopimelate"/>
    <property type="evidence" value="ECO:0007669"/>
    <property type="project" value="UniProtKB-UniRule"/>
</dbReference>
<dbReference type="RefSeq" id="WP_188407695.1">
    <property type="nucleotide sequence ID" value="NZ_BMCP01000001.1"/>
</dbReference>
<feature type="active site" evidence="10">
    <location>
        <position position="74"/>
    </location>
</feature>
<dbReference type="PANTHER" id="PTHR31689:SF0">
    <property type="entry name" value="DIAMINOPIMELATE EPIMERASE"/>
    <property type="match status" value="1"/>
</dbReference>
<name>A0A8J2VJU5_9RHOB</name>
<dbReference type="EC" id="5.1.1.7" evidence="3 9"/>
<reference evidence="11" key="1">
    <citation type="journal article" date="2014" name="Int. J. Syst. Evol. Microbiol.">
        <title>Complete genome sequence of Corynebacterium casei LMG S-19264T (=DSM 44701T), isolated from a smear-ripened cheese.</title>
        <authorList>
            <consortium name="US DOE Joint Genome Institute (JGI-PGF)"/>
            <person name="Walter F."/>
            <person name="Albersmeier A."/>
            <person name="Kalinowski J."/>
            <person name="Ruckert C."/>
        </authorList>
    </citation>
    <scope>NUCLEOTIDE SEQUENCE</scope>
    <source>
        <strain evidence="11">CCM 7684</strain>
    </source>
</reference>
<dbReference type="EMBL" id="BMCP01000001">
    <property type="protein sequence ID" value="GGE27327.1"/>
    <property type="molecule type" value="Genomic_DNA"/>
</dbReference>
<comment type="subunit">
    <text evidence="9">Homodimer.</text>
</comment>
<feature type="binding site" evidence="9">
    <location>
        <position position="17"/>
    </location>
    <ligand>
        <name>substrate</name>
    </ligand>
</feature>
<dbReference type="GO" id="GO:0008837">
    <property type="term" value="F:diaminopimelate epimerase activity"/>
    <property type="evidence" value="ECO:0007669"/>
    <property type="project" value="UniProtKB-UniRule"/>
</dbReference>
<dbReference type="GO" id="GO:0005829">
    <property type="term" value="C:cytosol"/>
    <property type="evidence" value="ECO:0007669"/>
    <property type="project" value="TreeGrafter"/>
</dbReference>
<dbReference type="Gene3D" id="3.10.310.10">
    <property type="entry name" value="Diaminopimelate Epimerase, Chain A, domain 1"/>
    <property type="match status" value="2"/>
</dbReference>
<feature type="binding site" evidence="9">
    <location>
        <position position="161"/>
    </location>
    <ligand>
        <name>substrate</name>
    </ligand>
</feature>
<feature type="binding site" evidence="9">
    <location>
        <begin position="212"/>
        <end position="213"/>
    </location>
    <ligand>
        <name>substrate</name>
    </ligand>
</feature>
<feature type="binding site" evidence="9">
    <location>
        <position position="65"/>
    </location>
    <ligand>
        <name>substrate</name>
    </ligand>
</feature>
<protein>
    <recommendedName>
        <fullName evidence="3 9">Diaminopimelate epimerase</fullName>
        <shortName evidence="9">DAP epimerase</shortName>
        <ecNumber evidence="3 9">5.1.1.7</ecNumber>
    </recommendedName>
    <alternativeName>
        <fullName evidence="9">PLP-independent amino acid racemase</fullName>
    </alternativeName>
</protein>
<dbReference type="HAMAP" id="MF_00197">
    <property type="entry name" value="DAP_epimerase"/>
    <property type="match status" value="1"/>
</dbReference>
<evidence type="ECO:0000256" key="8">
    <source>
        <dbReference type="ARBA" id="ARBA00051712"/>
    </source>
</evidence>
<organism evidence="11 12">
    <name type="scientific">Agaricicola taiwanensis</name>
    <dbReference type="NCBI Taxonomy" id="591372"/>
    <lineage>
        <taxon>Bacteria</taxon>
        <taxon>Pseudomonadati</taxon>
        <taxon>Pseudomonadota</taxon>
        <taxon>Alphaproteobacteria</taxon>
        <taxon>Rhodobacterales</taxon>
        <taxon>Paracoccaceae</taxon>
        <taxon>Agaricicola</taxon>
    </lineage>
</organism>
<accession>A0A8J2VJU5</accession>
<comment type="function">
    <text evidence="9">Catalyzes the stereoinversion of LL-2,6-diaminopimelate (L,L-DAP) to meso-diaminopimelate (meso-DAP), a precursor of L-lysine and an essential component of the bacterial peptidoglycan.</text>
</comment>
<comment type="caution">
    <text evidence="11">The sequence shown here is derived from an EMBL/GenBank/DDBJ whole genome shotgun (WGS) entry which is preliminary data.</text>
</comment>
<feature type="active site" description="Proton acceptor" evidence="9">
    <location>
        <position position="221"/>
    </location>
</feature>
<comment type="similarity">
    <text evidence="2 9">Belongs to the diaminopimelate epimerase family.</text>
</comment>
<evidence type="ECO:0000313" key="12">
    <source>
        <dbReference type="Proteomes" id="UP000602745"/>
    </source>
</evidence>
<comment type="subcellular location">
    <subcellularLocation>
        <location evidence="9">Cytoplasm</location>
    </subcellularLocation>
</comment>
<proteinExistence type="inferred from homology"/>
<feature type="binding site" evidence="9">
    <location>
        <begin position="222"/>
        <end position="223"/>
    </location>
    <ligand>
        <name>substrate</name>
    </ligand>
</feature>
<dbReference type="FunFam" id="3.10.310.10:FF:000004">
    <property type="entry name" value="Diaminopimelate epimerase"/>
    <property type="match status" value="1"/>
</dbReference>
<keyword evidence="7 9" id="KW-0413">Isomerase</keyword>
<dbReference type="UniPathway" id="UPA00034">
    <property type="reaction ID" value="UER00025"/>
</dbReference>
<evidence type="ECO:0000256" key="2">
    <source>
        <dbReference type="ARBA" id="ARBA00010219"/>
    </source>
</evidence>
<feature type="binding site" evidence="9">
    <location>
        <position position="194"/>
    </location>
    <ligand>
        <name>substrate</name>
    </ligand>
</feature>
<comment type="pathway">
    <text evidence="1 9">Amino-acid biosynthesis; L-lysine biosynthesis via DAP pathway; DL-2,6-diaminopimelate from LL-2,6-diaminopimelate: step 1/1.</text>
</comment>
<evidence type="ECO:0000256" key="6">
    <source>
        <dbReference type="ARBA" id="ARBA00023154"/>
    </source>
</evidence>
<dbReference type="PROSITE" id="PS01326">
    <property type="entry name" value="DAP_EPIMERASE"/>
    <property type="match status" value="1"/>
</dbReference>
<evidence type="ECO:0000256" key="9">
    <source>
        <dbReference type="HAMAP-Rule" id="MF_00197"/>
    </source>
</evidence>
<dbReference type="InterPro" id="IPR001653">
    <property type="entry name" value="DAP_epimerase_DapF"/>
</dbReference>
<feature type="site" description="Could be important to modulate the pK values of the two catalytic cysteine residues" evidence="9">
    <location>
        <position position="212"/>
    </location>
</feature>
<feature type="site" description="Could be important to modulate the pK values of the two catalytic cysteine residues" evidence="9">
    <location>
        <position position="163"/>
    </location>
</feature>